<accession>A0AAI8CMK9</accession>
<organism evidence="1 2">
    <name type="scientific">Fervidobacterium islandicum</name>
    <dbReference type="NCBI Taxonomy" id="2423"/>
    <lineage>
        <taxon>Bacteria</taxon>
        <taxon>Thermotogati</taxon>
        <taxon>Thermotogota</taxon>
        <taxon>Thermotogae</taxon>
        <taxon>Thermotogales</taxon>
        <taxon>Fervidobacteriaceae</taxon>
        <taxon>Fervidobacterium</taxon>
    </lineage>
</organism>
<dbReference type="KEGG" id="fia:NA23_08820"/>
<sequence length="718" mass="81177">MNKMLVITLSVFISYICFGAITFDNTHLERLSQYFTLNGEIVKGYWVYADNKGDRFEVATAPNEGDFCVDDVARVVLLYTDAYEILKDEKYLSLAIEASKFVLQMQAIDGEFYNFAWQDGTINKHGLTSEKSTSWWTLRAFAALSKLSKYYKDASVLNAVKKTYGAIKKSPPVYGDQLAMYVLGLSYYVDSIRDETAKRDLKKYADELINYQWKEYKYLPGFFSVYQDRFSWNGWGNHYAEALIESYKVLGDNRYLLVAQQSLDYQVPLLVSTGLIYSIGKYIKLFPELSYALECVTVPSIKLYELTQDQKYAYYSALLTSWLYGGNRLNVRMLGENGEGYDGLEYMHYNRNAGAESTICALRTSLYATKLPADFQEFSVNPIILGRNGITVLEVESFDPGLSDVRFITGDFGAGAAFQIEGKARLKKEISEISEGLYSVLLSGSFRNTTVTVSSKLQVKKEITGTGLFELGEIEISGNVSLSTSNSCIVDQVILIPEKMGVSFKIASETKTLYYDFKDKRTKIINDVLFLKKEKEMSTTLIPEMMVIDNFTILDLRELFNNNGFAVPQKPGNFDNLGSIVGAYLPENEISEGIITIKGIPFEIVTRGNDNIRCVGQKIILNQPISSGKVYILAAANHGDYRVEFLINEKAYVITITDWCNRPDGVVFDYRYTQSGERQFIRCGLSLYELDISNIGEPLKEIVLPREINVHIFGITLK</sequence>
<dbReference type="Proteomes" id="UP000093740">
    <property type="component" value="Chromosome"/>
</dbReference>
<dbReference type="GO" id="GO:0005975">
    <property type="term" value="P:carbohydrate metabolic process"/>
    <property type="evidence" value="ECO:0007669"/>
    <property type="project" value="InterPro"/>
</dbReference>
<dbReference type="RefSeq" id="WP_033192279.1">
    <property type="nucleotide sequence ID" value="NZ_CP014334.2"/>
</dbReference>
<protein>
    <recommendedName>
        <fullName evidence="3">D-glucuronyl C5-epimerase C-terminal domain-containing protein</fullName>
    </recommendedName>
</protein>
<keyword evidence="2" id="KW-1185">Reference proteome</keyword>
<dbReference type="AlphaFoldDB" id="A0AAI8CMK9"/>
<dbReference type="SUPFAM" id="SSF48208">
    <property type="entry name" value="Six-hairpin glycosidases"/>
    <property type="match status" value="1"/>
</dbReference>
<dbReference type="EMBL" id="CP014334">
    <property type="protein sequence ID" value="AMW33325.1"/>
    <property type="molecule type" value="Genomic_DNA"/>
</dbReference>
<reference evidence="1 2" key="1">
    <citation type="journal article" date="2015" name="Stand. Genomic Sci.">
        <title>Genome sequence of a native-feather degrading extremely thermophilic Eubacterium, Fervidobacterium islandicum AW-1.</title>
        <authorList>
            <person name="Lee Y.J."/>
            <person name="Jeong H."/>
            <person name="Park G.S."/>
            <person name="Kwak Y."/>
            <person name="Lee S.J."/>
            <person name="Lee S.J."/>
            <person name="Park M.K."/>
            <person name="Kim J.Y."/>
            <person name="Kang H.K."/>
            <person name="Shin J.H."/>
            <person name="Lee D.W."/>
        </authorList>
    </citation>
    <scope>NUCLEOTIDE SEQUENCE [LARGE SCALE GENOMIC DNA]</scope>
    <source>
        <strain evidence="1 2">AW-1</strain>
    </source>
</reference>
<dbReference type="InterPro" id="IPR008928">
    <property type="entry name" value="6-hairpin_glycosidase_sf"/>
</dbReference>
<proteinExistence type="predicted"/>
<evidence type="ECO:0000313" key="2">
    <source>
        <dbReference type="Proteomes" id="UP000093740"/>
    </source>
</evidence>
<gene>
    <name evidence="1" type="ORF">NA23_08820</name>
</gene>
<evidence type="ECO:0000313" key="1">
    <source>
        <dbReference type="EMBL" id="AMW33325.1"/>
    </source>
</evidence>
<evidence type="ECO:0008006" key="3">
    <source>
        <dbReference type="Google" id="ProtNLM"/>
    </source>
</evidence>
<dbReference type="Gene3D" id="1.50.10.20">
    <property type="match status" value="1"/>
</dbReference>
<name>A0AAI8CMK9_FERIS</name>